<dbReference type="AlphaFoldDB" id="A0A1F7XLK1"/>
<organism evidence="1 2">
    <name type="scientific">Candidatus Woesebacteria bacterium RBG_16_42_24</name>
    <dbReference type="NCBI Taxonomy" id="1802485"/>
    <lineage>
        <taxon>Bacteria</taxon>
        <taxon>Candidatus Woeseibacteriota</taxon>
    </lineage>
</organism>
<comment type="caution">
    <text evidence="1">The sequence shown here is derived from an EMBL/GenBank/DDBJ whole genome shotgun (WGS) entry which is preliminary data.</text>
</comment>
<gene>
    <name evidence="1" type="ORF">A2V97_03845</name>
</gene>
<evidence type="ECO:0000313" key="2">
    <source>
        <dbReference type="Proteomes" id="UP000177382"/>
    </source>
</evidence>
<reference evidence="1 2" key="1">
    <citation type="journal article" date="2016" name="Nat. Commun.">
        <title>Thousands of microbial genomes shed light on interconnected biogeochemical processes in an aquifer system.</title>
        <authorList>
            <person name="Anantharaman K."/>
            <person name="Brown C.T."/>
            <person name="Hug L.A."/>
            <person name="Sharon I."/>
            <person name="Castelle C.J."/>
            <person name="Probst A.J."/>
            <person name="Thomas B.C."/>
            <person name="Singh A."/>
            <person name="Wilkins M.J."/>
            <person name="Karaoz U."/>
            <person name="Brodie E.L."/>
            <person name="Williams K.H."/>
            <person name="Hubbard S.S."/>
            <person name="Banfield J.F."/>
        </authorList>
    </citation>
    <scope>NUCLEOTIDE SEQUENCE [LARGE SCALE GENOMIC DNA]</scope>
</reference>
<name>A0A1F7XLK1_9BACT</name>
<dbReference type="Proteomes" id="UP000177382">
    <property type="component" value="Unassembled WGS sequence"/>
</dbReference>
<protein>
    <submittedName>
        <fullName evidence="1">Uncharacterized protein</fullName>
    </submittedName>
</protein>
<proteinExistence type="predicted"/>
<accession>A0A1F7XLK1</accession>
<dbReference type="EMBL" id="MGFX01000001">
    <property type="protein sequence ID" value="OGM15873.1"/>
    <property type="molecule type" value="Genomic_DNA"/>
</dbReference>
<evidence type="ECO:0000313" key="1">
    <source>
        <dbReference type="EMBL" id="OGM15873.1"/>
    </source>
</evidence>
<sequence length="149" mass="17337">MERKIRRTFSREAKAKKEREMEYGSLARDIIDAIEAKILESGKHEFKIPFDSYLVMGGIAKCGVWTSGVGTRRVVIIEEPEFADIRAERGVTIISEDSDTFFPFVRFKEEIYEGSNLTKSIYSDKDATFDLRPRMLRFLEDIKRWEIVA</sequence>
<dbReference type="STRING" id="1802485.A2V97_03845"/>